<dbReference type="EC" id="2.1.1.103" evidence="5"/>
<evidence type="ECO:0000256" key="2">
    <source>
        <dbReference type="ARBA" id="ARBA00005189"/>
    </source>
</evidence>
<evidence type="ECO:0000313" key="9">
    <source>
        <dbReference type="EMBL" id="EED96097.1"/>
    </source>
</evidence>
<dbReference type="PaxDb" id="35128-Thaps1921"/>
<comment type="pathway">
    <text evidence="2">Lipid metabolism.</text>
</comment>
<protein>
    <recommendedName>
        <fullName evidence="5">phosphoethanolamine N-methyltransferase</fullName>
        <ecNumber evidence="5">2.1.1.103</ecNumber>
    </recommendedName>
</protein>
<name>B8BSB0_THAPS</name>
<dbReference type="InterPro" id="IPR013216">
    <property type="entry name" value="Methyltransf_11"/>
</dbReference>
<dbReference type="EMBL" id="CM000638">
    <property type="protein sequence ID" value="EED96097.1"/>
    <property type="molecule type" value="Genomic_DNA"/>
</dbReference>
<evidence type="ECO:0000256" key="3">
    <source>
        <dbReference type="ARBA" id="ARBA00022603"/>
    </source>
</evidence>
<evidence type="ECO:0000256" key="4">
    <source>
        <dbReference type="ARBA" id="ARBA00022679"/>
    </source>
</evidence>
<dbReference type="Pfam" id="PF08241">
    <property type="entry name" value="Methyltransf_11"/>
    <property type="match status" value="1"/>
</dbReference>
<dbReference type="AlphaFoldDB" id="B8BSB0"/>
<evidence type="ECO:0000313" key="10">
    <source>
        <dbReference type="Proteomes" id="UP000001449"/>
    </source>
</evidence>
<dbReference type="InParanoid" id="B8BSB0"/>
<evidence type="ECO:0000256" key="6">
    <source>
        <dbReference type="ARBA" id="ARBA00047619"/>
    </source>
</evidence>
<proteinExistence type="predicted"/>
<dbReference type="CDD" id="cd02440">
    <property type="entry name" value="AdoMet_MTases"/>
    <property type="match status" value="1"/>
</dbReference>
<dbReference type="STRING" id="35128.B8BSB0"/>
<organism evidence="9 10">
    <name type="scientific">Thalassiosira pseudonana</name>
    <name type="common">Marine diatom</name>
    <name type="synonym">Cyclotella nana</name>
    <dbReference type="NCBI Taxonomy" id="35128"/>
    <lineage>
        <taxon>Eukaryota</taxon>
        <taxon>Sar</taxon>
        <taxon>Stramenopiles</taxon>
        <taxon>Ochrophyta</taxon>
        <taxon>Bacillariophyta</taxon>
        <taxon>Coscinodiscophyceae</taxon>
        <taxon>Thalassiosirophycidae</taxon>
        <taxon>Thalassiosirales</taxon>
        <taxon>Thalassiosiraceae</taxon>
        <taxon>Thalassiosira</taxon>
    </lineage>
</organism>
<evidence type="ECO:0000256" key="1">
    <source>
        <dbReference type="ARBA" id="ARBA00004969"/>
    </source>
</evidence>
<reference evidence="9 10" key="2">
    <citation type="journal article" date="2008" name="Nature">
        <title>The Phaeodactylum genome reveals the evolutionary history of diatom genomes.</title>
        <authorList>
            <person name="Bowler C."/>
            <person name="Allen A.E."/>
            <person name="Badger J.H."/>
            <person name="Grimwood J."/>
            <person name="Jabbari K."/>
            <person name="Kuo A."/>
            <person name="Maheswari U."/>
            <person name="Martens C."/>
            <person name="Maumus F."/>
            <person name="Otillar R.P."/>
            <person name="Rayko E."/>
            <person name="Salamov A."/>
            <person name="Vandepoele K."/>
            <person name="Beszteri B."/>
            <person name="Gruber A."/>
            <person name="Heijde M."/>
            <person name="Katinka M."/>
            <person name="Mock T."/>
            <person name="Valentin K."/>
            <person name="Verret F."/>
            <person name="Berges J.A."/>
            <person name="Brownlee C."/>
            <person name="Cadoret J.P."/>
            <person name="Chiovitti A."/>
            <person name="Choi C.J."/>
            <person name="Coesel S."/>
            <person name="De Martino A."/>
            <person name="Detter J.C."/>
            <person name="Durkin C."/>
            <person name="Falciatore A."/>
            <person name="Fournet J."/>
            <person name="Haruta M."/>
            <person name="Huysman M.J."/>
            <person name="Jenkins B.D."/>
            <person name="Jiroutova K."/>
            <person name="Jorgensen R.E."/>
            <person name="Joubert Y."/>
            <person name="Kaplan A."/>
            <person name="Kroger N."/>
            <person name="Kroth P.G."/>
            <person name="La Roche J."/>
            <person name="Lindquist E."/>
            <person name="Lommer M."/>
            <person name="Martin-Jezequel V."/>
            <person name="Lopez P.J."/>
            <person name="Lucas S."/>
            <person name="Mangogna M."/>
            <person name="McGinnis K."/>
            <person name="Medlin L.K."/>
            <person name="Montsant A."/>
            <person name="Oudot-Le Secq M.P."/>
            <person name="Napoli C."/>
            <person name="Obornik M."/>
            <person name="Parker M.S."/>
            <person name="Petit J.L."/>
            <person name="Porcel B.M."/>
            <person name="Poulsen N."/>
            <person name="Robison M."/>
            <person name="Rychlewski L."/>
            <person name="Rynearson T.A."/>
            <person name="Schmutz J."/>
            <person name="Shapiro H."/>
            <person name="Siaut M."/>
            <person name="Stanley M."/>
            <person name="Sussman M.R."/>
            <person name="Taylor A.R."/>
            <person name="Vardi A."/>
            <person name="von Dassow P."/>
            <person name="Vyverman W."/>
            <person name="Willis A."/>
            <person name="Wyrwicz L.S."/>
            <person name="Rokhsar D.S."/>
            <person name="Weissenbach J."/>
            <person name="Armbrust E.V."/>
            <person name="Green B.R."/>
            <person name="Van de Peer Y."/>
            <person name="Grigoriev I.V."/>
        </authorList>
    </citation>
    <scope>NUCLEOTIDE SEQUENCE [LARGE SCALE GENOMIC DNA]</scope>
    <source>
        <strain evidence="9 10">CCMP1335</strain>
    </source>
</reference>
<keyword evidence="4" id="KW-0808">Transferase</keyword>
<dbReference type="SUPFAM" id="SSF53335">
    <property type="entry name" value="S-adenosyl-L-methionine-dependent methyltransferases"/>
    <property type="match status" value="1"/>
</dbReference>
<sequence length="308" mass="34572">MSDQTRPVSNDDIKTMKLYTNVERIRNELASRGMTGDNIDPFELSKMDSMHYKENDAVNDAIEVMKLDESSNVLDVGSGFGGPARILSSLSKCTTVALELQPDIHELAEDLTRSCNLSKLVKHELGDILNHDLDSLGSGTASFDAVVSFLVFLHIPDKASLLDACAKMLKRNGYLFVEDYYCRSPFTASEVESLATDVFCKELPTREEYVDDLEAAGFHNIQFIDKSTEWTDFVTERLDKFIAKRESFVQVHGEPTYESLLLFYKAVVALFVGKNLGGVRIIAQKMGKDDVLALERYQEEEPRTLAKD</sequence>
<dbReference type="OMA" id="DCMHYLG"/>
<dbReference type="HOGENOM" id="CLU_064375_0_0_1"/>
<dbReference type="FunCoup" id="B8BSB0">
    <property type="interactions" value="10"/>
</dbReference>
<dbReference type="PANTHER" id="PTHR44307:SF2">
    <property type="entry name" value="PHOSPHOETHANOLAMINE METHYLTRANSFERASE ISOFORM X1"/>
    <property type="match status" value="1"/>
</dbReference>
<gene>
    <name evidence="9" type="ORF">THAPSDRAFT_1921</name>
</gene>
<evidence type="ECO:0000256" key="5">
    <source>
        <dbReference type="ARBA" id="ARBA00035674"/>
    </source>
</evidence>
<comment type="pathway">
    <text evidence="1">Phospholipid metabolism; phosphatidylcholine biosynthesis.</text>
</comment>
<dbReference type="KEGG" id="tps:THAPSDRAFT_1921"/>
<dbReference type="RefSeq" id="XP_002286456.1">
    <property type="nucleotide sequence ID" value="XM_002286420.1"/>
</dbReference>
<dbReference type="GO" id="GO:0000234">
    <property type="term" value="F:phosphoethanolamine N-methyltransferase activity"/>
    <property type="evidence" value="ECO:0007669"/>
    <property type="project" value="UniProtKB-EC"/>
</dbReference>
<keyword evidence="3" id="KW-0489">Methyltransferase</keyword>
<comment type="catalytic activity">
    <reaction evidence="6">
        <text>N,N-dimethylethanolamine phosphate + S-adenosyl-L-methionine = phosphocholine + S-adenosyl-L-homocysteine + H(+)</text>
        <dbReference type="Rhea" id="RHEA:25325"/>
        <dbReference type="ChEBI" id="CHEBI:15378"/>
        <dbReference type="ChEBI" id="CHEBI:57856"/>
        <dbReference type="ChEBI" id="CHEBI:58641"/>
        <dbReference type="ChEBI" id="CHEBI:59789"/>
        <dbReference type="ChEBI" id="CHEBI:295975"/>
        <dbReference type="EC" id="2.1.1.103"/>
    </reaction>
    <physiologicalReaction direction="left-to-right" evidence="6">
        <dbReference type="Rhea" id="RHEA:25326"/>
    </physiologicalReaction>
</comment>
<dbReference type="eggNOG" id="KOG1269">
    <property type="taxonomic scope" value="Eukaryota"/>
</dbReference>
<dbReference type="PANTHER" id="PTHR44307">
    <property type="entry name" value="PHOSPHOETHANOLAMINE METHYLTRANSFERASE"/>
    <property type="match status" value="1"/>
</dbReference>
<dbReference type="InterPro" id="IPR029063">
    <property type="entry name" value="SAM-dependent_MTases_sf"/>
</dbReference>
<evidence type="ECO:0000259" key="8">
    <source>
        <dbReference type="Pfam" id="PF08241"/>
    </source>
</evidence>
<reference evidence="9 10" key="1">
    <citation type="journal article" date="2004" name="Science">
        <title>The genome of the diatom Thalassiosira pseudonana: ecology, evolution, and metabolism.</title>
        <authorList>
            <person name="Armbrust E.V."/>
            <person name="Berges J.A."/>
            <person name="Bowler C."/>
            <person name="Green B.R."/>
            <person name="Martinez D."/>
            <person name="Putnam N.H."/>
            <person name="Zhou S."/>
            <person name="Allen A.E."/>
            <person name="Apt K.E."/>
            <person name="Bechner M."/>
            <person name="Brzezinski M.A."/>
            <person name="Chaal B.K."/>
            <person name="Chiovitti A."/>
            <person name="Davis A.K."/>
            <person name="Demarest M.S."/>
            <person name="Detter J.C."/>
            <person name="Glavina T."/>
            <person name="Goodstein D."/>
            <person name="Hadi M.Z."/>
            <person name="Hellsten U."/>
            <person name="Hildebrand M."/>
            <person name="Jenkins B.D."/>
            <person name="Jurka J."/>
            <person name="Kapitonov V.V."/>
            <person name="Kroger N."/>
            <person name="Lau W.W."/>
            <person name="Lane T.W."/>
            <person name="Larimer F.W."/>
            <person name="Lippmeier J.C."/>
            <person name="Lucas S."/>
            <person name="Medina M."/>
            <person name="Montsant A."/>
            <person name="Obornik M."/>
            <person name="Parker M.S."/>
            <person name="Palenik B."/>
            <person name="Pazour G.J."/>
            <person name="Richardson P.M."/>
            <person name="Rynearson T.A."/>
            <person name="Saito M.A."/>
            <person name="Schwartz D.C."/>
            <person name="Thamatrakoln K."/>
            <person name="Valentin K."/>
            <person name="Vardi A."/>
            <person name="Wilkerson F.P."/>
            <person name="Rokhsar D.S."/>
        </authorList>
    </citation>
    <scope>NUCLEOTIDE SEQUENCE [LARGE SCALE GENOMIC DNA]</scope>
    <source>
        <strain evidence="9 10">CCMP1335</strain>
    </source>
</reference>
<feature type="domain" description="Methyltransferase type 11" evidence="8">
    <location>
        <begin position="74"/>
        <end position="177"/>
    </location>
</feature>
<dbReference type="GO" id="GO:0032259">
    <property type="term" value="P:methylation"/>
    <property type="evidence" value="ECO:0007669"/>
    <property type="project" value="UniProtKB-KW"/>
</dbReference>
<accession>B8BSB0</accession>
<dbReference type="Gene3D" id="3.40.50.150">
    <property type="entry name" value="Vaccinia Virus protein VP39"/>
    <property type="match status" value="1"/>
</dbReference>
<evidence type="ECO:0000256" key="7">
    <source>
        <dbReference type="ARBA" id="ARBA00047841"/>
    </source>
</evidence>
<dbReference type="GeneID" id="7452436"/>
<comment type="catalytic activity">
    <reaction evidence="7">
        <text>N-methylethanolamine phosphate + S-adenosyl-L-methionine = N,N-dimethylethanolamine phosphate + S-adenosyl-L-homocysteine + H(+)</text>
        <dbReference type="Rhea" id="RHEA:25321"/>
        <dbReference type="ChEBI" id="CHEBI:15378"/>
        <dbReference type="ChEBI" id="CHEBI:57781"/>
        <dbReference type="ChEBI" id="CHEBI:57856"/>
        <dbReference type="ChEBI" id="CHEBI:58641"/>
        <dbReference type="ChEBI" id="CHEBI:59789"/>
        <dbReference type="EC" id="2.1.1.103"/>
    </reaction>
    <physiologicalReaction direction="left-to-right" evidence="7">
        <dbReference type="Rhea" id="RHEA:25322"/>
    </physiologicalReaction>
</comment>
<keyword evidence="10" id="KW-1185">Reference proteome</keyword>
<dbReference type="Proteomes" id="UP000001449">
    <property type="component" value="Chromosome 1"/>
</dbReference>